<organism evidence="5 6">
    <name type="scientific">Holdemania filiformis</name>
    <dbReference type="NCBI Taxonomy" id="61171"/>
    <lineage>
        <taxon>Bacteria</taxon>
        <taxon>Bacillati</taxon>
        <taxon>Bacillota</taxon>
        <taxon>Erysipelotrichia</taxon>
        <taxon>Erysipelotrichales</taxon>
        <taxon>Erysipelotrichaceae</taxon>
        <taxon>Holdemania</taxon>
    </lineage>
</organism>
<gene>
    <name evidence="5" type="ORF">DWY25_04200</name>
</gene>
<dbReference type="InterPro" id="IPR011608">
    <property type="entry name" value="PRD"/>
</dbReference>
<name>A0A412G597_9FIRM</name>
<dbReference type="GO" id="GO:0003723">
    <property type="term" value="F:RNA binding"/>
    <property type="evidence" value="ECO:0007669"/>
    <property type="project" value="InterPro"/>
</dbReference>
<evidence type="ECO:0000256" key="1">
    <source>
        <dbReference type="ARBA" id="ARBA00022737"/>
    </source>
</evidence>
<accession>A0A412G597</accession>
<dbReference type="InterPro" id="IPR004341">
    <property type="entry name" value="CAT_RNA-bd_dom"/>
</dbReference>
<dbReference type="PANTHER" id="PTHR30185:SF18">
    <property type="entry name" value="TRANSCRIPTIONAL REGULATOR MTLR"/>
    <property type="match status" value="1"/>
</dbReference>
<sequence length="278" mass="32439">MQVIRKLNNNAVICKDSRGQEMIALGKGIGYGELPREISLNDIERSFYHMEAKDERIMQDLPADVVIFSAKLLDIITNELPYELSSNAVLLLADHLAFAIERNKRKIRLKMPISYDVQQMYPLEYKIGKYVLRRVQKEFQVELPNEEIAAIAMNLINAKAVSTDLKEQNEIELYKEMLDKITEIVENVCHLIIDRDSFDYARFATHLHYLFQRVRSGRAIDTENLKLYKLVKEEYPKVSECVDQISECLLNQWQVQLSEEEELYLILHVNRICVKEGL</sequence>
<dbReference type="SUPFAM" id="SSF63520">
    <property type="entry name" value="PTS-regulatory domain, PRD"/>
    <property type="match status" value="2"/>
</dbReference>
<evidence type="ECO:0000313" key="5">
    <source>
        <dbReference type="EMBL" id="RGR75948.1"/>
    </source>
</evidence>
<dbReference type="PROSITE" id="PS51372">
    <property type="entry name" value="PRD_2"/>
    <property type="match status" value="2"/>
</dbReference>
<evidence type="ECO:0000313" key="6">
    <source>
        <dbReference type="Proteomes" id="UP000284178"/>
    </source>
</evidence>
<dbReference type="InterPro" id="IPR036650">
    <property type="entry name" value="CAT_RNA-bd_dom_sf"/>
</dbReference>
<dbReference type="Pfam" id="PF00874">
    <property type="entry name" value="PRD"/>
    <property type="match status" value="2"/>
</dbReference>
<dbReference type="PANTHER" id="PTHR30185">
    <property type="entry name" value="CRYPTIC BETA-GLUCOSIDE BGL OPERON ANTITERMINATOR"/>
    <property type="match status" value="1"/>
</dbReference>
<dbReference type="EMBL" id="QRUP01000003">
    <property type="protein sequence ID" value="RGR75948.1"/>
    <property type="molecule type" value="Genomic_DNA"/>
</dbReference>
<comment type="caution">
    <text evidence="5">The sequence shown here is derived from an EMBL/GenBank/DDBJ whole genome shotgun (WGS) entry which is preliminary data.</text>
</comment>
<keyword evidence="2" id="KW-0805">Transcription regulation</keyword>
<evidence type="ECO:0000256" key="3">
    <source>
        <dbReference type="ARBA" id="ARBA00023163"/>
    </source>
</evidence>
<keyword evidence="6" id="KW-1185">Reference proteome</keyword>
<dbReference type="Gene3D" id="2.30.24.10">
    <property type="entry name" value="CAT RNA-binding domain"/>
    <property type="match status" value="1"/>
</dbReference>
<dbReference type="GO" id="GO:0006355">
    <property type="term" value="P:regulation of DNA-templated transcription"/>
    <property type="evidence" value="ECO:0007669"/>
    <property type="project" value="InterPro"/>
</dbReference>
<evidence type="ECO:0000256" key="2">
    <source>
        <dbReference type="ARBA" id="ARBA00023015"/>
    </source>
</evidence>
<dbReference type="SUPFAM" id="SSF50151">
    <property type="entry name" value="SacY-like RNA-binding domain"/>
    <property type="match status" value="1"/>
</dbReference>
<evidence type="ECO:0000259" key="4">
    <source>
        <dbReference type="PROSITE" id="PS51372"/>
    </source>
</evidence>
<dbReference type="InterPro" id="IPR050661">
    <property type="entry name" value="BglG_antiterminators"/>
</dbReference>
<dbReference type="Proteomes" id="UP000284178">
    <property type="component" value="Unassembled WGS sequence"/>
</dbReference>
<dbReference type="SMART" id="SM01061">
    <property type="entry name" value="CAT_RBD"/>
    <property type="match status" value="1"/>
</dbReference>
<keyword evidence="3" id="KW-0804">Transcription</keyword>
<dbReference type="Pfam" id="PF03123">
    <property type="entry name" value="CAT_RBD"/>
    <property type="match status" value="1"/>
</dbReference>
<dbReference type="InterPro" id="IPR036634">
    <property type="entry name" value="PRD_sf"/>
</dbReference>
<reference evidence="5 6" key="1">
    <citation type="submission" date="2018-08" db="EMBL/GenBank/DDBJ databases">
        <title>A genome reference for cultivated species of the human gut microbiota.</title>
        <authorList>
            <person name="Zou Y."/>
            <person name="Xue W."/>
            <person name="Luo G."/>
        </authorList>
    </citation>
    <scope>NUCLEOTIDE SEQUENCE [LARGE SCALE GENOMIC DNA]</scope>
    <source>
        <strain evidence="5 6">AF24-29</strain>
    </source>
</reference>
<dbReference type="Gene3D" id="1.10.1790.10">
    <property type="entry name" value="PRD domain"/>
    <property type="match status" value="2"/>
</dbReference>
<feature type="domain" description="PRD" evidence="4">
    <location>
        <begin position="169"/>
        <end position="278"/>
    </location>
</feature>
<proteinExistence type="predicted"/>
<feature type="domain" description="PRD" evidence="4">
    <location>
        <begin position="60"/>
        <end position="165"/>
    </location>
</feature>
<dbReference type="AlphaFoldDB" id="A0A412G597"/>
<keyword evidence="1" id="KW-0677">Repeat</keyword>
<protein>
    <submittedName>
        <fullName evidence="5">PRD domain-containing protein</fullName>
    </submittedName>
</protein>